<dbReference type="SUPFAM" id="SSF81383">
    <property type="entry name" value="F-box domain"/>
    <property type="match status" value="1"/>
</dbReference>
<dbReference type="CDD" id="cd09917">
    <property type="entry name" value="F-box_SF"/>
    <property type="match status" value="1"/>
</dbReference>
<comment type="caution">
    <text evidence="3">The sequence shown here is derived from an EMBL/GenBank/DDBJ whole genome shotgun (WGS) entry which is preliminary data.</text>
</comment>
<evidence type="ECO:0000256" key="1">
    <source>
        <dbReference type="SAM" id="MobiDB-lite"/>
    </source>
</evidence>
<proteinExistence type="predicted"/>
<dbReference type="InterPro" id="IPR001810">
    <property type="entry name" value="F-box_dom"/>
</dbReference>
<sequence>MESTPRLRLPETTITLKLKIIDNTSYANENRGSTRVAAVRTNSLSYNQHIFTSLKHRTQSAAAIQATVTSESDQPEPSSKVQVRHLTPAVGIAQQPSSGCTSNEGPPTKRTKITKVAKRGKKASLSQLLDMPPEVFNEIATHLLPMDLLSLARSNKFFRSLFMSRTAQHFWQKALANAPGIPSCPLDLNEPQYVSLIFSKTCSSCGVKVFRRMDPYLHVRLCNSCRDEQAMEIPASNPLLQFLPFSREIKESRGDTVYTLDSEFSKIRDIAEQDVSEETFSVWKKERHAQVCERQKHSALIQSYLNAVEVERELELEDLKRQRKTQIQTRLKEEGWSQKDMDPSLSNRAEWTKLTWQPKLITDRIWINLYPKLVPLLESNRIHNADRETYRQERIKELHILVSGIQEALPPLVHLTLKFPSEDTTPGEPGTPTSTTSGQEYSSEDYPDVKIELPFPTMIELLTWPMIKRLVDNDMPPENVETSFEGIRDEFDQAVVEWREKIERDLVEIWNANQDEVEDKPESSTSSKGKQTEGTNSQNSSGRATSNGDSPTESTSCTTELVLPEFVATYTKPDGTTTTNISDLHPNLQLLLRADTTFSSSYRHHTYPDIVPPAYAFDVINGCPNAYLYGKRWDPTIVRRDDKVSAVSKKLLVWMGRPNASTADMKVLGAMFRCGRCYSALAENWDGLIEHYATEQRQWREAQAVMKSAPEYRFVFNSTHGFEPGNTEPLAHFMTPEEASDYGLEMDGMIMMRCLRCDDMAIDAGYFHASGLEFDSPIKEHLHNVHGVTGARFDVHFRQWDPNAQYIQSFESEEENEDSGEEF</sequence>
<accession>A0A074RYH7</accession>
<reference evidence="3 4" key="1">
    <citation type="submission" date="2013-12" db="EMBL/GenBank/DDBJ databases">
        <authorList>
            <person name="Cubeta M."/>
            <person name="Pakala S."/>
            <person name="Fedorova N."/>
            <person name="Thomas E."/>
            <person name="Dean R."/>
            <person name="Jabaji S."/>
            <person name="Neate S."/>
            <person name="Toda T."/>
            <person name="Tavantzis S."/>
            <person name="Vilgalys R."/>
            <person name="Bharathan N."/>
            <person name="Pakala S."/>
            <person name="Losada L.S."/>
            <person name="Zafar N."/>
            <person name="Nierman W."/>
        </authorList>
    </citation>
    <scope>NUCLEOTIDE SEQUENCE [LARGE SCALE GENOMIC DNA]</scope>
    <source>
        <strain evidence="3 4">123E</strain>
    </source>
</reference>
<dbReference type="InterPro" id="IPR036047">
    <property type="entry name" value="F-box-like_dom_sf"/>
</dbReference>
<dbReference type="HOGENOM" id="CLU_010790_1_0_1"/>
<evidence type="ECO:0000313" key="3">
    <source>
        <dbReference type="EMBL" id="KEP49668.1"/>
    </source>
</evidence>
<dbReference type="AlphaFoldDB" id="A0A074RYH7"/>
<feature type="region of interest" description="Disordered" evidence="1">
    <location>
        <begin position="513"/>
        <end position="558"/>
    </location>
</feature>
<dbReference type="EMBL" id="AZST01000336">
    <property type="protein sequence ID" value="KEP49668.1"/>
    <property type="molecule type" value="Genomic_DNA"/>
</dbReference>
<feature type="region of interest" description="Disordered" evidence="1">
    <location>
        <begin position="418"/>
        <end position="444"/>
    </location>
</feature>
<feature type="compositionally biased region" description="Low complexity" evidence="1">
    <location>
        <begin position="422"/>
        <end position="440"/>
    </location>
</feature>
<dbReference type="Proteomes" id="UP000027456">
    <property type="component" value="Unassembled WGS sequence"/>
</dbReference>
<dbReference type="OrthoDB" id="2322499at2759"/>
<feature type="domain" description="F-box" evidence="2">
    <location>
        <begin position="125"/>
        <end position="174"/>
    </location>
</feature>
<dbReference type="STRING" id="1423351.A0A074RYH7"/>
<feature type="compositionally biased region" description="Polar residues" evidence="1">
    <location>
        <begin position="523"/>
        <end position="558"/>
    </location>
</feature>
<evidence type="ECO:0000259" key="2">
    <source>
        <dbReference type="PROSITE" id="PS50181"/>
    </source>
</evidence>
<keyword evidence="4" id="KW-1185">Reference proteome</keyword>
<name>A0A074RYH7_9AGAM</name>
<gene>
    <name evidence="3" type="ORF">V565_095560</name>
</gene>
<evidence type="ECO:0000313" key="4">
    <source>
        <dbReference type="Proteomes" id="UP000027456"/>
    </source>
</evidence>
<organism evidence="3 4">
    <name type="scientific">Rhizoctonia solani 123E</name>
    <dbReference type="NCBI Taxonomy" id="1423351"/>
    <lineage>
        <taxon>Eukaryota</taxon>
        <taxon>Fungi</taxon>
        <taxon>Dikarya</taxon>
        <taxon>Basidiomycota</taxon>
        <taxon>Agaricomycotina</taxon>
        <taxon>Agaricomycetes</taxon>
        <taxon>Cantharellales</taxon>
        <taxon>Ceratobasidiaceae</taxon>
        <taxon>Rhizoctonia</taxon>
    </lineage>
</organism>
<dbReference type="PROSITE" id="PS50181">
    <property type="entry name" value="FBOX"/>
    <property type="match status" value="1"/>
</dbReference>
<protein>
    <recommendedName>
        <fullName evidence="2">F-box domain-containing protein</fullName>
    </recommendedName>
</protein>